<evidence type="ECO:0000256" key="2">
    <source>
        <dbReference type="SAM" id="Phobius"/>
    </source>
</evidence>
<evidence type="ECO:0008006" key="5">
    <source>
        <dbReference type="Google" id="ProtNLM"/>
    </source>
</evidence>
<evidence type="ECO:0000256" key="1">
    <source>
        <dbReference type="SAM" id="MobiDB-lite"/>
    </source>
</evidence>
<dbReference type="EMBL" id="LCAB01000016">
    <property type="protein sequence ID" value="KKR82293.1"/>
    <property type="molecule type" value="Genomic_DNA"/>
</dbReference>
<comment type="caution">
    <text evidence="3">The sequence shown here is derived from an EMBL/GenBank/DDBJ whole genome shotgun (WGS) entry which is preliminary data.</text>
</comment>
<feature type="compositionally biased region" description="Polar residues" evidence="1">
    <location>
        <begin position="81"/>
        <end position="94"/>
    </location>
</feature>
<feature type="region of interest" description="Disordered" evidence="1">
    <location>
        <begin position="1"/>
        <end position="171"/>
    </location>
</feature>
<feature type="compositionally biased region" description="Low complexity" evidence="1">
    <location>
        <begin position="51"/>
        <end position="69"/>
    </location>
</feature>
<protein>
    <recommendedName>
        <fullName evidence="5">Minus agglutinin</fullName>
    </recommendedName>
</protein>
<sequence length="303" mass="30110">MDPNNPTNPSAPGVPPTPISSSDPGDNTPAATAFPSSGADLSAPGPSLDFPSLSPASPPASGLGEAAPADPNTPAPVPTFSPDSNPVYQPSWPSQDLGAFSAPTTQSFGNIEPPPTFAPSSIPTGSSPDGGSLDAGAPTNPLVSPIGSNEAAPTDLSHLVGTTGSGEEAPLEVPISAVTTASSMVIPTSSEEKQVITSGSMGFPKWIILVGVLVLLAVGGASAYFILGIGKPLSQAPSEVPIEESGGTSGIFVPVEGNTPEAVSNPDPNLVNMEVVSPTITATVTTTATSSSALELLKKRKSQ</sequence>
<gene>
    <name evidence="3" type="ORF">UU29_C0016G0004</name>
</gene>
<evidence type="ECO:0000313" key="3">
    <source>
        <dbReference type="EMBL" id="KKR82293.1"/>
    </source>
</evidence>
<reference evidence="3 4" key="1">
    <citation type="journal article" date="2015" name="Nature">
        <title>rRNA introns, odd ribosomes, and small enigmatic genomes across a large radiation of phyla.</title>
        <authorList>
            <person name="Brown C.T."/>
            <person name="Hug L.A."/>
            <person name="Thomas B.C."/>
            <person name="Sharon I."/>
            <person name="Castelle C.J."/>
            <person name="Singh A."/>
            <person name="Wilkins M.J."/>
            <person name="Williams K.H."/>
            <person name="Banfield J.F."/>
        </authorList>
    </citation>
    <scope>NUCLEOTIDE SEQUENCE [LARGE SCALE GENOMIC DNA]</scope>
</reference>
<feature type="compositionally biased region" description="Polar residues" evidence="1">
    <location>
        <begin position="1"/>
        <end position="10"/>
    </location>
</feature>
<dbReference type="Proteomes" id="UP000034601">
    <property type="component" value="Unassembled WGS sequence"/>
</dbReference>
<accession>A0A0G0TZM9</accession>
<organism evidence="3 4">
    <name type="scientific">Candidatus Daviesbacteria bacterium GW2011_GWA2_40_9</name>
    <dbReference type="NCBI Taxonomy" id="1618424"/>
    <lineage>
        <taxon>Bacteria</taxon>
        <taxon>Candidatus Daviesiibacteriota</taxon>
    </lineage>
</organism>
<keyword evidence="2" id="KW-0472">Membrane</keyword>
<keyword evidence="2" id="KW-1133">Transmembrane helix</keyword>
<evidence type="ECO:0000313" key="4">
    <source>
        <dbReference type="Proteomes" id="UP000034601"/>
    </source>
</evidence>
<feature type="compositionally biased region" description="Polar residues" evidence="1">
    <location>
        <begin position="118"/>
        <end position="129"/>
    </location>
</feature>
<feature type="transmembrane region" description="Helical" evidence="2">
    <location>
        <begin position="206"/>
        <end position="227"/>
    </location>
</feature>
<keyword evidence="2" id="KW-0812">Transmembrane</keyword>
<name>A0A0G0TZM9_9BACT</name>
<dbReference type="AlphaFoldDB" id="A0A0G0TZM9"/>
<proteinExistence type="predicted"/>